<name>A0ABT7V851_9ACTN</name>
<evidence type="ECO:0000313" key="2">
    <source>
        <dbReference type="Proteomes" id="UP001529421"/>
    </source>
</evidence>
<proteinExistence type="predicted"/>
<reference evidence="2" key="1">
    <citation type="submission" date="2023-06" db="EMBL/GenBank/DDBJ databases">
        <title>Identification and characterization of horizontal gene transfer across gut microbiota members of farm animals based on homology search.</title>
        <authorList>
            <person name="Zeman M."/>
            <person name="Kubasova T."/>
            <person name="Jahodarova E."/>
            <person name="Nykrynova M."/>
            <person name="Rychlik I."/>
        </authorList>
    </citation>
    <scope>NUCLEOTIDE SEQUENCE [LARGE SCALE GENOMIC DNA]</scope>
    <source>
        <strain evidence="2">154_Feed</strain>
    </source>
</reference>
<dbReference type="Proteomes" id="UP001529421">
    <property type="component" value="Unassembled WGS sequence"/>
</dbReference>
<accession>A0ABT7V851</accession>
<evidence type="ECO:0008006" key="3">
    <source>
        <dbReference type="Google" id="ProtNLM"/>
    </source>
</evidence>
<sequence length="253" mass="28632">MLDKIYVISKRQPLRQQVSRATTSLIPISSRTPSPRDRVEMHGGIPVTGFTQTVFECLREAPFSLGLAIADSALRCTGQRPEQLCAQIAREQKRRHGLRRAAEVISYADGRSENGGESRVRAFLIEQGYLLPELQVELPNPLDPRDVYRVDFLWRLPDGRIVVGEFDGMGKYTDENMLVGSTTAKALVAERQRESRITLLGFPVLRFTYQDLARPYRLHNLLRAAGVPRSQDAARRFHASWDAAQGNHPKRRP</sequence>
<evidence type="ECO:0000313" key="1">
    <source>
        <dbReference type="EMBL" id="MDM8274672.1"/>
    </source>
</evidence>
<organism evidence="1 2">
    <name type="scientific">Enorma phocaeensis</name>
    <dbReference type="NCBI Taxonomy" id="1871019"/>
    <lineage>
        <taxon>Bacteria</taxon>
        <taxon>Bacillati</taxon>
        <taxon>Actinomycetota</taxon>
        <taxon>Coriobacteriia</taxon>
        <taxon>Coriobacteriales</taxon>
        <taxon>Coriobacteriaceae</taxon>
        <taxon>Enorma</taxon>
    </lineage>
</organism>
<comment type="caution">
    <text evidence="1">The sequence shown here is derived from an EMBL/GenBank/DDBJ whole genome shotgun (WGS) entry which is preliminary data.</text>
</comment>
<gene>
    <name evidence="1" type="ORF">QUW28_04060</name>
</gene>
<protein>
    <recommendedName>
        <fullName evidence="3">DUF559 domain-containing protein</fullName>
    </recommendedName>
</protein>
<keyword evidence="2" id="KW-1185">Reference proteome</keyword>
<dbReference type="EMBL" id="JAUDDZ010000004">
    <property type="protein sequence ID" value="MDM8274672.1"/>
    <property type="molecule type" value="Genomic_DNA"/>
</dbReference>